<dbReference type="EC" id="5.4.99.25" evidence="5"/>
<proteinExistence type="inferred from homology"/>
<evidence type="ECO:0000256" key="5">
    <source>
        <dbReference type="HAMAP-Rule" id="MF_01080"/>
    </source>
</evidence>
<feature type="domain" description="tRNA pseudouridylate synthase B C-terminal" evidence="7">
    <location>
        <begin position="191"/>
        <end position="219"/>
    </location>
</feature>
<evidence type="ECO:0000256" key="1">
    <source>
        <dbReference type="ARBA" id="ARBA00000385"/>
    </source>
</evidence>
<evidence type="ECO:0000256" key="4">
    <source>
        <dbReference type="ARBA" id="ARBA00023235"/>
    </source>
</evidence>
<evidence type="ECO:0000256" key="2">
    <source>
        <dbReference type="ARBA" id="ARBA00005642"/>
    </source>
</evidence>
<dbReference type="Gene3D" id="3.30.2350.10">
    <property type="entry name" value="Pseudouridine synthase"/>
    <property type="match status" value="1"/>
</dbReference>
<sequence>MILRENHYKSQAGIYPLTEGIFPVVKPKGITSYDVIRNIKKMHPGKKIGHGGTLDPLASGVLIIAIGSKYTKQLHNVLNNTIKTYKVDIRLGAISVTNDSEGPIHEVKHARVPTTADIKNVLKEFEGVIYQIPPIYSAVKINGTAAYKLARRGERIVIKSKKVAIDSIKIESYFYPNLSLTVNCHSGVYIRALVRDIGKRLGCGGYVVELIRTRVGEYTLQ</sequence>
<keyword evidence="4 5" id="KW-0413">Isomerase</keyword>
<dbReference type="PANTHER" id="PTHR13767:SF2">
    <property type="entry name" value="PSEUDOURIDYLATE SYNTHASE TRUB1"/>
    <property type="match status" value="1"/>
</dbReference>
<dbReference type="CDD" id="cd02573">
    <property type="entry name" value="PseudoU_synth_EcTruB"/>
    <property type="match status" value="1"/>
</dbReference>
<accession>A0A1F7GBI0</accession>
<dbReference type="NCBIfam" id="TIGR00431">
    <property type="entry name" value="TruB"/>
    <property type="match status" value="1"/>
</dbReference>
<dbReference type="InterPro" id="IPR032819">
    <property type="entry name" value="TruB_C"/>
</dbReference>
<comment type="caution">
    <text evidence="8">The sequence shown here is derived from an EMBL/GenBank/DDBJ whole genome shotgun (WGS) entry which is preliminary data.</text>
</comment>
<dbReference type="InterPro" id="IPR002501">
    <property type="entry name" value="PsdUridine_synth_N"/>
</dbReference>
<dbReference type="GO" id="GO:0003723">
    <property type="term" value="F:RNA binding"/>
    <property type="evidence" value="ECO:0007669"/>
    <property type="project" value="InterPro"/>
</dbReference>
<dbReference type="AlphaFoldDB" id="A0A1F7GBI0"/>
<feature type="domain" description="Pseudouridine synthase II N-terminal" evidence="6">
    <location>
        <begin position="41"/>
        <end position="190"/>
    </location>
</feature>
<evidence type="ECO:0000259" key="6">
    <source>
        <dbReference type="Pfam" id="PF01509"/>
    </source>
</evidence>
<keyword evidence="3 5" id="KW-0819">tRNA processing</keyword>
<dbReference type="Pfam" id="PF01509">
    <property type="entry name" value="TruB_N"/>
    <property type="match status" value="1"/>
</dbReference>
<comment type="function">
    <text evidence="5">Responsible for synthesis of pseudouridine from uracil-55 in the psi GC loop of transfer RNAs.</text>
</comment>
<dbReference type="EMBL" id="MFZF01000018">
    <property type="protein sequence ID" value="OGK16270.1"/>
    <property type="molecule type" value="Genomic_DNA"/>
</dbReference>
<protein>
    <recommendedName>
        <fullName evidence="5">tRNA pseudouridine synthase B</fullName>
        <ecNumber evidence="5">5.4.99.25</ecNumber>
    </recommendedName>
    <alternativeName>
        <fullName evidence="5">tRNA pseudouridine(55) synthase</fullName>
        <shortName evidence="5">Psi55 synthase</shortName>
    </alternativeName>
    <alternativeName>
        <fullName evidence="5">tRNA pseudouridylate synthase</fullName>
    </alternativeName>
    <alternativeName>
        <fullName evidence="5">tRNA-uridine isomerase</fullName>
    </alternativeName>
</protein>
<organism evidence="8 9">
    <name type="scientific">Candidatus Roizmanbacteria bacterium RIFCSPHIGHO2_01_FULL_39_12b</name>
    <dbReference type="NCBI Taxonomy" id="1802030"/>
    <lineage>
        <taxon>Bacteria</taxon>
        <taxon>Candidatus Roizmaniibacteriota</taxon>
    </lineage>
</organism>
<dbReference type="Proteomes" id="UP000178372">
    <property type="component" value="Unassembled WGS sequence"/>
</dbReference>
<dbReference type="InterPro" id="IPR014780">
    <property type="entry name" value="tRNA_psdUridine_synth_TruB"/>
</dbReference>
<dbReference type="GO" id="GO:1990481">
    <property type="term" value="P:mRNA pseudouridine synthesis"/>
    <property type="evidence" value="ECO:0007669"/>
    <property type="project" value="TreeGrafter"/>
</dbReference>
<dbReference type="PANTHER" id="PTHR13767">
    <property type="entry name" value="TRNA-PSEUDOURIDINE SYNTHASE"/>
    <property type="match status" value="1"/>
</dbReference>
<name>A0A1F7GBI0_9BACT</name>
<feature type="active site" description="Nucleophile" evidence="5">
    <location>
        <position position="55"/>
    </location>
</feature>
<evidence type="ECO:0000313" key="8">
    <source>
        <dbReference type="EMBL" id="OGK16270.1"/>
    </source>
</evidence>
<dbReference type="GO" id="GO:0160148">
    <property type="term" value="F:tRNA pseudouridine(55) synthase activity"/>
    <property type="evidence" value="ECO:0007669"/>
    <property type="project" value="UniProtKB-EC"/>
</dbReference>
<comment type="catalytic activity">
    <reaction evidence="1 5">
        <text>uridine(55) in tRNA = pseudouridine(55) in tRNA</text>
        <dbReference type="Rhea" id="RHEA:42532"/>
        <dbReference type="Rhea" id="RHEA-COMP:10101"/>
        <dbReference type="Rhea" id="RHEA-COMP:10102"/>
        <dbReference type="ChEBI" id="CHEBI:65314"/>
        <dbReference type="ChEBI" id="CHEBI:65315"/>
        <dbReference type="EC" id="5.4.99.25"/>
    </reaction>
</comment>
<dbReference type="HAMAP" id="MF_01080">
    <property type="entry name" value="TruB_bact"/>
    <property type="match status" value="1"/>
</dbReference>
<dbReference type="SUPFAM" id="SSF55120">
    <property type="entry name" value="Pseudouridine synthase"/>
    <property type="match status" value="1"/>
</dbReference>
<dbReference type="InterPro" id="IPR020103">
    <property type="entry name" value="PsdUridine_synth_cat_dom_sf"/>
</dbReference>
<gene>
    <name evidence="5" type="primary">truB</name>
    <name evidence="8" type="ORF">A2690_02690</name>
</gene>
<evidence type="ECO:0000259" key="7">
    <source>
        <dbReference type="Pfam" id="PF16198"/>
    </source>
</evidence>
<dbReference type="GO" id="GO:0031119">
    <property type="term" value="P:tRNA pseudouridine synthesis"/>
    <property type="evidence" value="ECO:0007669"/>
    <property type="project" value="UniProtKB-UniRule"/>
</dbReference>
<evidence type="ECO:0000256" key="3">
    <source>
        <dbReference type="ARBA" id="ARBA00022694"/>
    </source>
</evidence>
<comment type="similarity">
    <text evidence="2 5">Belongs to the pseudouridine synthase TruB family. Type 1 subfamily.</text>
</comment>
<reference evidence="8 9" key="1">
    <citation type="journal article" date="2016" name="Nat. Commun.">
        <title>Thousands of microbial genomes shed light on interconnected biogeochemical processes in an aquifer system.</title>
        <authorList>
            <person name="Anantharaman K."/>
            <person name="Brown C.T."/>
            <person name="Hug L.A."/>
            <person name="Sharon I."/>
            <person name="Castelle C.J."/>
            <person name="Probst A.J."/>
            <person name="Thomas B.C."/>
            <person name="Singh A."/>
            <person name="Wilkins M.J."/>
            <person name="Karaoz U."/>
            <person name="Brodie E.L."/>
            <person name="Williams K.H."/>
            <person name="Hubbard S.S."/>
            <person name="Banfield J.F."/>
        </authorList>
    </citation>
    <scope>NUCLEOTIDE SEQUENCE [LARGE SCALE GENOMIC DNA]</scope>
</reference>
<dbReference type="Pfam" id="PF16198">
    <property type="entry name" value="TruB_C_2"/>
    <property type="match status" value="1"/>
</dbReference>
<evidence type="ECO:0000313" key="9">
    <source>
        <dbReference type="Proteomes" id="UP000178372"/>
    </source>
</evidence>